<feature type="signal peptide" evidence="1">
    <location>
        <begin position="1"/>
        <end position="17"/>
    </location>
</feature>
<keyword evidence="3" id="KW-1185">Reference proteome</keyword>
<evidence type="ECO:0000256" key="1">
    <source>
        <dbReference type="SAM" id="SignalP"/>
    </source>
</evidence>
<name>A0A9P6KJX5_9PLEO</name>
<accession>A0A9P6KJX5</accession>
<comment type="caution">
    <text evidence="2">The sequence shown here is derived from an EMBL/GenBank/DDBJ whole genome shotgun (WGS) entry which is preliminary data.</text>
</comment>
<dbReference type="AlphaFoldDB" id="A0A9P6KJX5"/>
<sequence length="89" mass="9415">MKFTTSILAALVALAMAAPAPDAKLSKHAALLRRMAAMREATTAIAKRCDREGYKKCADPCEAFNQGPYGGISWAVCLASCNDIYGGDC</sequence>
<evidence type="ECO:0000313" key="3">
    <source>
        <dbReference type="Proteomes" id="UP000756921"/>
    </source>
</evidence>
<keyword evidence="1" id="KW-0732">Signal</keyword>
<dbReference type="Proteomes" id="UP000756921">
    <property type="component" value="Unassembled WGS sequence"/>
</dbReference>
<organism evidence="2 3">
    <name type="scientific">Paraphaeosphaeria minitans</name>
    <dbReference type="NCBI Taxonomy" id="565426"/>
    <lineage>
        <taxon>Eukaryota</taxon>
        <taxon>Fungi</taxon>
        <taxon>Dikarya</taxon>
        <taxon>Ascomycota</taxon>
        <taxon>Pezizomycotina</taxon>
        <taxon>Dothideomycetes</taxon>
        <taxon>Pleosporomycetidae</taxon>
        <taxon>Pleosporales</taxon>
        <taxon>Massarineae</taxon>
        <taxon>Didymosphaeriaceae</taxon>
        <taxon>Paraphaeosphaeria</taxon>
    </lineage>
</organism>
<dbReference type="OrthoDB" id="10352579at2759"/>
<dbReference type="EMBL" id="WJXW01000017">
    <property type="protein sequence ID" value="KAF9729217.1"/>
    <property type="molecule type" value="Genomic_DNA"/>
</dbReference>
<feature type="chain" id="PRO_5040426854" evidence="1">
    <location>
        <begin position="18"/>
        <end position="89"/>
    </location>
</feature>
<gene>
    <name evidence="2" type="ORF">PMIN01_12907</name>
</gene>
<reference evidence="2" key="1">
    <citation type="journal article" date="2020" name="Mol. Plant Microbe Interact.">
        <title>Genome Sequence of the Biocontrol Agent Coniothyrium minitans strain Conio (IMI 134523).</title>
        <authorList>
            <person name="Patel D."/>
            <person name="Shittu T.A."/>
            <person name="Baroncelli R."/>
            <person name="Muthumeenakshi S."/>
            <person name="Osborne T.H."/>
            <person name="Janganan T.K."/>
            <person name="Sreenivasaprasad S."/>
        </authorList>
    </citation>
    <scope>NUCLEOTIDE SEQUENCE</scope>
    <source>
        <strain evidence="2">Conio</strain>
    </source>
</reference>
<protein>
    <submittedName>
        <fullName evidence="2">Uncharacterized protein</fullName>
    </submittedName>
</protein>
<proteinExistence type="predicted"/>
<evidence type="ECO:0000313" key="2">
    <source>
        <dbReference type="EMBL" id="KAF9729217.1"/>
    </source>
</evidence>